<accession>A0A2C8FCI7</accession>
<dbReference type="KEGG" id="pprf:DPRO_3245"/>
<gene>
    <name evidence="1" type="ORF">DPRO_3245</name>
</gene>
<dbReference type="AlphaFoldDB" id="A0A2C8FCI7"/>
<dbReference type="EMBL" id="LT907975">
    <property type="protein sequence ID" value="SOB60157.1"/>
    <property type="molecule type" value="Genomic_DNA"/>
</dbReference>
<protein>
    <submittedName>
        <fullName evidence="1">Uncharacterized protein</fullName>
    </submittedName>
</protein>
<reference evidence="2" key="1">
    <citation type="submission" date="2017-09" db="EMBL/GenBank/DDBJ databases">
        <authorList>
            <person name="Regsiter A."/>
            <person name="William W."/>
        </authorList>
    </citation>
    <scope>NUCLEOTIDE SEQUENCE [LARGE SCALE GENOMIC DNA]</scope>
    <source>
        <strain evidence="2">500-1</strain>
    </source>
</reference>
<keyword evidence="2" id="KW-1185">Reference proteome</keyword>
<sequence length="125" mass="13865">MISSIQPALRKEPGYIAHQGAVDAFCKTTPFNRAGWLMVSTETFLQPLSEITLDVDPNHPGTYDGMRGDGEALPRFTLRFRRNFAACDSRHNTLPLSHGVETQLTQPAVAFELTERTKESACQNA</sequence>
<dbReference type="Proteomes" id="UP000219215">
    <property type="component" value="Chromosome DPRO"/>
</dbReference>
<name>A0A2C8FCI7_9BACT</name>
<organism evidence="1 2">
    <name type="scientific">Pseudodesulfovibrio profundus</name>
    <dbReference type="NCBI Taxonomy" id="57320"/>
    <lineage>
        <taxon>Bacteria</taxon>
        <taxon>Pseudomonadati</taxon>
        <taxon>Thermodesulfobacteriota</taxon>
        <taxon>Desulfovibrionia</taxon>
        <taxon>Desulfovibrionales</taxon>
        <taxon>Desulfovibrionaceae</taxon>
    </lineage>
</organism>
<evidence type="ECO:0000313" key="2">
    <source>
        <dbReference type="Proteomes" id="UP000219215"/>
    </source>
</evidence>
<evidence type="ECO:0000313" key="1">
    <source>
        <dbReference type="EMBL" id="SOB60157.1"/>
    </source>
</evidence>
<proteinExistence type="predicted"/>